<dbReference type="GO" id="GO:0016887">
    <property type="term" value="F:ATP hydrolysis activity"/>
    <property type="evidence" value="ECO:0007669"/>
    <property type="project" value="RHEA"/>
</dbReference>
<dbReference type="OrthoDB" id="5441773at2"/>
<proteinExistence type="predicted"/>
<keyword evidence="13" id="KW-1185">Reference proteome</keyword>
<evidence type="ECO:0000313" key="12">
    <source>
        <dbReference type="EMBL" id="PTD97699.1"/>
    </source>
</evidence>
<evidence type="ECO:0000256" key="6">
    <source>
        <dbReference type="ARBA" id="ARBA00034617"/>
    </source>
</evidence>
<dbReference type="GO" id="GO:0005829">
    <property type="term" value="C:cytosol"/>
    <property type="evidence" value="ECO:0007669"/>
    <property type="project" value="TreeGrafter"/>
</dbReference>
<dbReference type="EMBL" id="PZKC01000002">
    <property type="protein sequence ID" value="PTD97699.1"/>
    <property type="molecule type" value="Genomic_DNA"/>
</dbReference>
<dbReference type="SUPFAM" id="SSF52540">
    <property type="entry name" value="P-loop containing nucleoside triphosphate hydrolases"/>
    <property type="match status" value="1"/>
</dbReference>
<dbReference type="GO" id="GO:0005524">
    <property type="term" value="F:ATP binding"/>
    <property type="evidence" value="ECO:0007669"/>
    <property type="project" value="UniProtKB-KW"/>
</dbReference>
<dbReference type="InterPro" id="IPR027417">
    <property type="entry name" value="P-loop_NTPase"/>
</dbReference>
<evidence type="ECO:0000259" key="10">
    <source>
        <dbReference type="Pfam" id="PF08378"/>
    </source>
</evidence>
<comment type="catalytic activity">
    <reaction evidence="6">
        <text>Couples ATP hydrolysis with the unwinding of duplex DNA by translocating in the 3'-5' direction.</text>
        <dbReference type="EC" id="5.6.2.4"/>
    </reaction>
</comment>
<organism evidence="12 13">
    <name type="scientific">Pseudothauera lacus</name>
    <dbReference type="NCBI Taxonomy" id="2136175"/>
    <lineage>
        <taxon>Bacteria</taxon>
        <taxon>Pseudomonadati</taxon>
        <taxon>Pseudomonadota</taxon>
        <taxon>Betaproteobacteria</taxon>
        <taxon>Rhodocyclales</taxon>
        <taxon>Zoogloeaceae</taxon>
        <taxon>Pseudothauera</taxon>
    </lineage>
</organism>
<evidence type="ECO:0000256" key="8">
    <source>
        <dbReference type="ARBA" id="ARBA00048988"/>
    </source>
</evidence>
<protein>
    <recommendedName>
        <fullName evidence="7">DNA 3'-5' helicase</fullName>
        <ecNumber evidence="7">5.6.2.4</ecNumber>
    </recommendedName>
</protein>
<feature type="domain" description="UvrD-like helicase C-terminal" evidence="11">
    <location>
        <begin position="545"/>
        <end position="603"/>
    </location>
</feature>
<dbReference type="Pfam" id="PF00580">
    <property type="entry name" value="UvrD-helicase"/>
    <property type="match status" value="1"/>
</dbReference>
<dbReference type="InterPro" id="IPR011528">
    <property type="entry name" value="NERD"/>
</dbReference>
<reference evidence="12 13" key="1">
    <citation type="submission" date="2018-03" db="EMBL/GenBank/DDBJ databases">
        <authorList>
            <person name="Keele B.F."/>
        </authorList>
    </citation>
    <scope>NUCLEOTIDE SEQUENCE [LARGE SCALE GENOMIC DNA]</scope>
    <source>
        <strain evidence="12 13">D20</strain>
    </source>
</reference>
<reference evidence="12 13" key="2">
    <citation type="submission" date="2018-04" db="EMBL/GenBank/DDBJ databases">
        <title>Thauera lacus sp. nov., isolated from an saline lake in Inner Mongolia, China.</title>
        <authorList>
            <person name="Liang Q.-Y."/>
        </authorList>
    </citation>
    <scope>NUCLEOTIDE SEQUENCE [LARGE SCALE GENOMIC DNA]</scope>
    <source>
        <strain evidence="12 13">D20</strain>
    </source>
</reference>
<dbReference type="PANTHER" id="PTHR11070">
    <property type="entry name" value="UVRD / RECB / PCRA DNA HELICASE FAMILY MEMBER"/>
    <property type="match status" value="1"/>
</dbReference>
<dbReference type="GO" id="GO:0003677">
    <property type="term" value="F:DNA binding"/>
    <property type="evidence" value="ECO:0007669"/>
    <property type="project" value="InterPro"/>
</dbReference>
<evidence type="ECO:0000313" key="13">
    <source>
        <dbReference type="Proteomes" id="UP000241193"/>
    </source>
</evidence>
<name>A0A2T4IIV4_9RHOO</name>
<dbReference type="InterPro" id="IPR000212">
    <property type="entry name" value="DNA_helicase_UvrD/REP"/>
</dbReference>
<evidence type="ECO:0000259" key="9">
    <source>
        <dbReference type="Pfam" id="PF00580"/>
    </source>
</evidence>
<dbReference type="Gene3D" id="3.40.50.300">
    <property type="entry name" value="P-loop containing nucleotide triphosphate hydrolases"/>
    <property type="match status" value="2"/>
</dbReference>
<accession>A0A2T4IIV4</accession>
<dbReference type="InterPro" id="IPR014016">
    <property type="entry name" value="UvrD-like_ATP-bd"/>
</dbReference>
<keyword evidence="5" id="KW-0413">Isomerase</keyword>
<keyword evidence="3 12" id="KW-0347">Helicase</keyword>
<keyword evidence="4" id="KW-0067">ATP-binding</keyword>
<feature type="domain" description="UvrD-like helicase ATP-binding" evidence="9">
    <location>
        <begin position="246"/>
        <end position="333"/>
    </location>
</feature>
<comment type="catalytic activity">
    <reaction evidence="8">
        <text>ATP + H2O = ADP + phosphate + H(+)</text>
        <dbReference type="Rhea" id="RHEA:13065"/>
        <dbReference type="ChEBI" id="CHEBI:15377"/>
        <dbReference type="ChEBI" id="CHEBI:15378"/>
        <dbReference type="ChEBI" id="CHEBI:30616"/>
        <dbReference type="ChEBI" id="CHEBI:43474"/>
        <dbReference type="ChEBI" id="CHEBI:456216"/>
        <dbReference type="EC" id="5.6.2.4"/>
    </reaction>
</comment>
<feature type="domain" description="UvrD-like helicase C-terminal" evidence="11">
    <location>
        <begin position="428"/>
        <end position="536"/>
    </location>
</feature>
<evidence type="ECO:0000256" key="5">
    <source>
        <dbReference type="ARBA" id="ARBA00023235"/>
    </source>
</evidence>
<dbReference type="Pfam" id="PF13361">
    <property type="entry name" value="UvrD_C"/>
    <property type="match status" value="2"/>
</dbReference>
<feature type="domain" description="NERD" evidence="10">
    <location>
        <begin position="18"/>
        <end position="114"/>
    </location>
</feature>
<evidence type="ECO:0000256" key="2">
    <source>
        <dbReference type="ARBA" id="ARBA00022801"/>
    </source>
</evidence>
<dbReference type="PANTHER" id="PTHR11070:SF45">
    <property type="entry name" value="DNA 3'-5' HELICASE"/>
    <property type="match status" value="1"/>
</dbReference>
<evidence type="ECO:0000259" key="11">
    <source>
        <dbReference type="Pfam" id="PF13361"/>
    </source>
</evidence>
<comment type="caution">
    <text evidence="12">The sequence shown here is derived from an EMBL/GenBank/DDBJ whole genome shotgun (WGS) entry which is preliminary data.</text>
</comment>
<dbReference type="Pfam" id="PF08378">
    <property type="entry name" value="NERD"/>
    <property type="match status" value="1"/>
</dbReference>
<dbReference type="EC" id="5.6.2.4" evidence="7"/>
<dbReference type="AlphaFoldDB" id="A0A2T4IIV4"/>
<dbReference type="RefSeq" id="WP_107492219.1">
    <property type="nucleotide sequence ID" value="NZ_PZKC01000002.1"/>
</dbReference>
<dbReference type="GO" id="GO:0043138">
    <property type="term" value="F:3'-5' DNA helicase activity"/>
    <property type="evidence" value="ECO:0007669"/>
    <property type="project" value="UniProtKB-EC"/>
</dbReference>
<evidence type="ECO:0000256" key="4">
    <source>
        <dbReference type="ARBA" id="ARBA00022840"/>
    </source>
</evidence>
<keyword evidence="2" id="KW-0378">Hydrolase</keyword>
<dbReference type="GO" id="GO:0000725">
    <property type="term" value="P:recombinational repair"/>
    <property type="evidence" value="ECO:0007669"/>
    <property type="project" value="TreeGrafter"/>
</dbReference>
<keyword evidence="1" id="KW-0547">Nucleotide-binding</keyword>
<evidence type="ECO:0000256" key="3">
    <source>
        <dbReference type="ARBA" id="ARBA00022806"/>
    </source>
</evidence>
<evidence type="ECO:0000256" key="7">
    <source>
        <dbReference type="ARBA" id="ARBA00034808"/>
    </source>
</evidence>
<dbReference type="Proteomes" id="UP000241193">
    <property type="component" value="Unassembled WGS sequence"/>
</dbReference>
<sequence>MAKIIPSLNRHTLARMTSGEKRLAEALGKLLEDDYLVWYDIPVGKHRRYPDFIILHPARGLLFLEVKDWKPTTLKRITKSEVTLHTERGQVIEVHPLEQARQYAYAVIERLSRDPQLCHQSGPYQGKLVMPYGWGVVLTNIGREQFAAAMPDEGREILLPDHLTLYKGEFSASTDAEEFQQRLWNMFNYRFGQPLSLPQIDRIRWHLFPELRIDAPEQTELFADPLQTDTKAEDPLPDVIRIMDIQQEQLARSLGEGHRVIHGVAGSGKTMILGYRCLYLAQTLQKPILVLCFNITLAARLRAFISAKGIGAQVQVYHFHDWCSQQLKTYNVEPQPGDAPLFERQVETVIHAADRGLIPRAQYGAVLIDEGHDMQADWLKLVVQMVDPETNALLLLYDDAQSIYKKKAGLGFTLSSVGIQAQGRTTILRLNYRNTREILAFAYSFARQYLNPQATDEDHIPLVEPEAAGISGPPPVVKQLGSFDEELEYTVACIRKWRANKVSMKDIAVLYATNAQGAKLSRRLQKEGIPHQWLGTRQHKMSYDSEADSMALMTIHSSKGLEFERVVMIGIGQMDDSEEERAQSARIIYVGMTRARKYLVMASSGENAFVGQIISQRAVHSSQVGC</sequence>
<dbReference type="InterPro" id="IPR014017">
    <property type="entry name" value="DNA_helicase_UvrD-like_C"/>
</dbReference>
<gene>
    <name evidence="12" type="ORF">C8261_03215</name>
</gene>
<evidence type="ECO:0000256" key="1">
    <source>
        <dbReference type="ARBA" id="ARBA00022741"/>
    </source>
</evidence>